<reference evidence="2 4" key="1">
    <citation type="journal article" date="2020" name="Stud. Mycol.">
        <title>101 Dothideomycetes genomes: a test case for predicting lifestyles and emergence of pathogens.</title>
        <authorList>
            <person name="Haridas S."/>
            <person name="Albert R."/>
            <person name="Binder M."/>
            <person name="Bloem J."/>
            <person name="Labutti K."/>
            <person name="Salamov A."/>
            <person name="Andreopoulos B."/>
            <person name="Baker S."/>
            <person name="Barry K."/>
            <person name="Bills G."/>
            <person name="Bluhm B."/>
            <person name="Cannon C."/>
            <person name="Castanera R."/>
            <person name="Culley D."/>
            <person name="Daum C."/>
            <person name="Ezra D."/>
            <person name="Gonzalez J."/>
            <person name="Henrissat B."/>
            <person name="Kuo A."/>
            <person name="Liang C."/>
            <person name="Lipzen A."/>
            <person name="Lutzoni F."/>
            <person name="Magnuson J."/>
            <person name="Mondo S."/>
            <person name="Nolan M."/>
            <person name="Ohm R."/>
            <person name="Pangilinan J."/>
            <person name="Park H.-J."/>
            <person name="Ramirez L."/>
            <person name="Alfaro M."/>
            <person name="Sun H."/>
            <person name="Tritt A."/>
            <person name="Yoshinaga Y."/>
            <person name="Zwiers L.-H."/>
            <person name="Turgeon B."/>
            <person name="Goodwin S."/>
            <person name="Spatafora J."/>
            <person name="Crous P."/>
            <person name="Grigoriev I."/>
        </authorList>
    </citation>
    <scope>NUCLEOTIDE SEQUENCE</scope>
    <source>
        <strain evidence="2 4">CBS 304.34</strain>
    </source>
</reference>
<feature type="region of interest" description="Disordered" evidence="1">
    <location>
        <begin position="153"/>
        <end position="187"/>
    </location>
</feature>
<sequence>MPVTHEYILLDQDTVQTAASWQSYFPHAHSLMTLQSSADTINRLLPNTQASRSEILVAPLARAQPHREALRREGISFELDSRSSMMQRIIQSSTITQRPALNAFEHYLNKTLLTAAQKESILVKQREIATSNDNPLGTFERYIIKPIIGPLTSSAPKELPSETQHEISTTPSQALDDPSDPSIQPQPNKFEQQIARLIYNSVLAKVESWEAETAAGKSLSEIWDAERAERAEKAARKRVKRYSRHSNKIMDKMDPRVHRLHSSSPCPNEDCTESPPSMLSTFKTLFGTIKEWSKVPRIRWGCYLMSTLVVPIPIPGVLLVLEAVQWGGWQVWDDEFWDAMVELMMGQVEEERGTVEQTSMLLPPLESLKEEDEIDEEEQKTSMVSPPSESLIVEGVDEGVDEVAEEAAKEVVKVGERELGEDVEEEEVPTKLPL</sequence>
<proteinExistence type="predicted"/>
<evidence type="ECO:0000313" key="2">
    <source>
        <dbReference type="EMBL" id="KAF2814202.1"/>
    </source>
</evidence>
<gene>
    <name evidence="2 4" type="ORF">BDZ99DRAFT_233191</name>
</gene>
<dbReference type="OrthoDB" id="10679276at2759"/>
<reference evidence="4" key="2">
    <citation type="submission" date="2020-04" db="EMBL/GenBank/DDBJ databases">
        <authorList>
            <consortium name="NCBI Genome Project"/>
        </authorList>
    </citation>
    <scope>NUCLEOTIDE SEQUENCE</scope>
    <source>
        <strain evidence="4">CBS 304.34</strain>
    </source>
</reference>
<evidence type="ECO:0000313" key="3">
    <source>
        <dbReference type="Proteomes" id="UP000504636"/>
    </source>
</evidence>
<dbReference type="EMBL" id="MU003695">
    <property type="protein sequence ID" value="KAF2814202.1"/>
    <property type="molecule type" value="Genomic_DNA"/>
</dbReference>
<feature type="region of interest" description="Disordered" evidence="1">
    <location>
        <begin position="368"/>
        <end position="390"/>
    </location>
</feature>
<organism evidence="2">
    <name type="scientific">Mytilinidion resinicola</name>
    <dbReference type="NCBI Taxonomy" id="574789"/>
    <lineage>
        <taxon>Eukaryota</taxon>
        <taxon>Fungi</taxon>
        <taxon>Dikarya</taxon>
        <taxon>Ascomycota</taxon>
        <taxon>Pezizomycotina</taxon>
        <taxon>Dothideomycetes</taxon>
        <taxon>Pleosporomycetidae</taxon>
        <taxon>Mytilinidiales</taxon>
        <taxon>Mytilinidiaceae</taxon>
        <taxon>Mytilinidion</taxon>
    </lineage>
</organism>
<dbReference type="GeneID" id="54454427"/>
<keyword evidence="3" id="KW-1185">Reference proteome</keyword>
<dbReference type="AlphaFoldDB" id="A0A6A6YZ56"/>
<name>A0A6A6YZ56_9PEZI</name>
<feature type="compositionally biased region" description="Acidic residues" evidence="1">
    <location>
        <begin position="369"/>
        <end position="378"/>
    </location>
</feature>
<dbReference type="RefSeq" id="XP_033581166.1">
    <property type="nucleotide sequence ID" value="XM_033713534.1"/>
</dbReference>
<accession>A0A6A6YZ56</accession>
<dbReference type="Proteomes" id="UP000504636">
    <property type="component" value="Unplaced"/>
</dbReference>
<evidence type="ECO:0000256" key="1">
    <source>
        <dbReference type="SAM" id="MobiDB-lite"/>
    </source>
</evidence>
<evidence type="ECO:0000313" key="4">
    <source>
        <dbReference type="RefSeq" id="XP_033581166.1"/>
    </source>
</evidence>
<reference evidence="4" key="3">
    <citation type="submission" date="2025-04" db="UniProtKB">
        <authorList>
            <consortium name="RefSeq"/>
        </authorList>
    </citation>
    <scope>IDENTIFICATION</scope>
    <source>
        <strain evidence="4">CBS 304.34</strain>
    </source>
</reference>
<feature type="region of interest" description="Disordered" evidence="1">
    <location>
        <begin position="415"/>
        <end position="434"/>
    </location>
</feature>
<protein>
    <submittedName>
        <fullName evidence="2 4">Uncharacterized protein</fullName>
    </submittedName>
</protein>